<gene>
    <name evidence="2" type="ORF">BP6252_13345</name>
</gene>
<evidence type="ECO:0000313" key="2">
    <source>
        <dbReference type="EMBL" id="RDW58869.1"/>
    </source>
</evidence>
<feature type="transmembrane region" description="Helical" evidence="1">
    <location>
        <begin position="373"/>
        <end position="395"/>
    </location>
</feature>
<keyword evidence="3" id="KW-1185">Reference proteome</keyword>
<feature type="transmembrane region" description="Helical" evidence="1">
    <location>
        <begin position="407"/>
        <end position="429"/>
    </location>
</feature>
<keyword evidence="1" id="KW-0812">Transmembrane</keyword>
<accession>A0A3D8QAT2</accession>
<comment type="caution">
    <text evidence="2">The sequence shown here is derived from an EMBL/GenBank/DDBJ whole genome shotgun (WGS) entry which is preliminary data.</text>
</comment>
<dbReference type="Proteomes" id="UP000256645">
    <property type="component" value="Unassembled WGS sequence"/>
</dbReference>
<reference evidence="2 3" key="1">
    <citation type="journal article" date="2018" name="IMA Fungus">
        <title>IMA Genome-F 9: Draft genome sequence of Annulohypoxylon stygium, Aspergillus mulundensis, Berkeleyomyces basicola (syn. Thielaviopsis basicola), Ceratocystis smalleyi, two Cercospora beticola strains, Coleophoma cylindrospora, Fusarium fracticaudum, Phialophora cf. hyalina, and Morchella septimelata.</title>
        <authorList>
            <person name="Wingfield B.D."/>
            <person name="Bills G.F."/>
            <person name="Dong Y."/>
            <person name="Huang W."/>
            <person name="Nel W.J."/>
            <person name="Swalarsk-Parry B.S."/>
            <person name="Vaghefi N."/>
            <person name="Wilken P.M."/>
            <person name="An Z."/>
            <person name="de Beer Z.W."/>
            <person name="De Vos L."/>
            <person name="Chen L."/>
            <person name="Duong T.A."/>
            <person name="Gao Y."/>
            <person name="Hammerbacher A."/>
            <person name="Kikkert J.R."/>
            <person name="Li Y."/>
            <person name="Li H."/>
            <person name="Li K."/>
            <person name="Li Q."/>
            <person name="Liu X."/>
            <person name="Ma X."/>
            <person name="Naidoo K."/>
            <person name="Pethybridge S.J."/>
            <person name="Sun J."/>
            <person name="Steenkamp E.T."/>
            <person name="van der Nest M.A."/>
            <person name="van Wyk S."/>
            <person name="Wingfield M.J."/>
            <person name="Xiong C."/>
            <person name="Yue Q."/>
            <person name="Zhang X."/>
        </authorList>
    </citation>
    <scope>NUCLEOTIDE SEQUENCE [LARGE SCALE GENOMIC DNA]</scope>
    <source>
        <strain evidence="2 3">BP6252</strain>
    </source>
</reference>
<keyword evidence="1" id="KW-1133">Transmembrane helix</keyword>
<name>A0A3D8QAT2_9HELO</name>
<evidence type="ECO:0000313" key="3">
    <source>
        <dbReference type="Proteomes" id="UP000256645"/>
    </source>
</evidence>
<feature type="transmembrane region" description="Helical" evidence="1">
    <location>
        <begin position="333"/>
        <end position="353"/>
    </location>
</feature>
<evidence type="ECO:0000256" key="1">
    <source>
        <dbReference type="SAM" id="Phobius"/>
    </source>
</evidence>
<keyword evidence="1" id="KW-0472">Membrane</keyword>
<protein>
    <submittedName>
        <fullName evidence="2">Uncharacterized protein</fullName>
    </submittedName>
</protein>
<dbReference type="OrthoDB" id="4733511at2759"/>
<feature type="transmembrane region" description="Helical" evidence="1">
    <location>
        <begin position="435"/>
        <end position="453"/>
    </location>
</feature>
<sequence length="471" mass="52839">MSSLKPSHSEIENIIAWYREDDCQGMEAADARRRHDMVAEWYKWCDCEYPGTEYRNWKYLVSAAGEDVDIRLLTMAHPFSAYAILLFLEACYAVDKALCGMDMKALAMVKKWHAPQEMKAYKYLLSEEMRLWWATELIELENEIKSPFSNRVSLSWRINDLRSCLARLEGVIDYGEGIGTNIWTTMAEEDAEPPAGVDDAIYDRYNRLKTSVEILHAALERNNQGVVGSDMLPSNEHKIMESGGIRKRIPRAASSAIDEHNPTSIVHEVNATLTLDPLSSTPVNSLLGTSTTTSPGLQHLRSTLKLIIAHFGTKKIRYKTTGILEWFIHRETAFIVSLCFVVVSVFLMAWSVILAKSQSATSYTTSPPTDPNFLGNLSQSILSNLSIYLMIATTVHNQPEGLRYQSWVWICLFGSSLSSVLGLSLYYAIPVASMVFLWVAAFVQVVVPVLLMVTDGQSAAGHRDDLEHHGD</sequence>
<dbReference type="EMBL" id="PDLM01000017">
    <property type="protein sequence ID" value="RDW58869.1"/>
    <property type="molecule type" value="Genomic_DNA"/>
</dbReference>
<organism evidence="2 3">
    <name type="scientific">Coleophoma cylindrospora</name>
    <dbReference type="NCBI Taxonomy" id="1849047"/>
    <lineage>
        <taxon>Eukaryota</taxon>
        <taxon>Fungi</taxon>
        <taxon>Dikarya</taxon>
        <taxon>Ascomycota</taxon>
        <taxon>Pezizomycotina</taxon>
        <taxon>Leotiomycetes</taxon>
        <taxon>Helotiales</taxon>
        <taxon>Dermateaceae</taxon>
        <taxon>Coleophoma</taxon>
    </lineage>
</organism>
<proteinExistence type="predicted"/>
<dbReference type="AlphaFoldDB" id="A0A3D8QAT2"/>